<protein>
    <submittedName>
        <fullName evidence="2">DinB family protein</fullName>
    </submittedName>
</protein>
<accession>A0ABP9JN05</accession>
<dbReference type="Pfam" id="PF12867">
    <property type="entry name" value="DinB_2"/>
    <property type="match status" value="1"/>
</dbReference>
<dbReference type="Gene3D" id="1.20.120.450">
    <property type="entry name" value="dinb family like domain"/>
    <property type="match status" value="1"/>
</dbReference>
<evidence type="ECO:0000313" key="3">
    <source>
        <dbReference type="Proteomes" id="UP001501759"/>
    </source>
</evidence>
<comment type="caution">
    <text evidence="2">The sequence shown here is derived from an EMBL/GenBank/DDBJ whole genome shotgun (WGS) entry which is preliminary data.</text>
</comment>
<sequence length="175" mass="19197">MRDGGRMHAKDILIDAFSRIQEEVHAVVGGLSPEDLDARPSADANSVAWLVWHLTRVQDDHVADAAGLDQVWLAQDWEKRFGLGLPRHDTGYGHSSQQVAKVHVDSGDLLTGYYDAVHEQTLGVLREVTAKDLERVVDERWTPAVTFGVRLVSVLADDLQHVGQAAYVRGLLGAG</sequence>
<feature type="domain" description="DinB-like" evidence="1">
    <location>
        <begin position="17"/>
        <end position="165"/>
    </location>
</feature>
<reference evidence="3" key="1">
    <citation type="journal article" date="2019" name="Int. J. Syst. Evol. Microbiol.">
        <title>The Global Catalogue of Microorganisms (GCM) 10K type strain sequencing project: providing services to taxonomists for standard genome sequencing and annotation.</title>
        <authorList>
            <consortium name="The Broad Institute Genomics Platform"/>
            <consortium name="The Broad Institute Genome Sequencing Center for Infectious Disease"/>
            <person name="Wu L."/>
            <person name="Ma J."/>
        </authorList>
    </citation>
    <scope>NUCLEOTIDE SEQUENCE [LARGE SCALE GENOMIC DNA]</scope>
    <source>
        <strain evidence="3">JCM 18409</strain>
    </source>
</reference>
<dbReference type="EMBL" id="BAABKB010000047">
    <property type="protein sequence ID" value="GAA5037441.1"/>
    <property type="molecule type" value="Genomic_DNA"/>
</dbReference>
<proteinExistence type="predicted"/>
<evidence type="ECO:0000313" key="2">
    <source>
        <dbReference type="EMBL" id="GAA5037441.1"/>
    </source>
</evidence>
<dbReference type="InterPro" id="IPR034660">
    <property type="entry name" value="DinB/YfiT-like"/>
</dbReference>
<dbReference type="SUPFAM" id="SSF109854">
    <property type="entry name" value="DinB/YfiT-like putative metalloenzymes"/>
    <property type="match status" value="1"/>
</dbReference>
<keyword evidence="3" id="KW-1185">Reference proteome</keyword>
<organism evidence="2 3">
    <name type="scientific">Streptomyces siamensis</name>
    <dbReference type="NCBI Taxonomy" id="1274986"/>
    <lineage>
        <taxon>Bacteria</taxon>
        <taxon>Bacillati</taxon>
        <taxon>Actinomycetota</taxon>
        <taxon>Actinomycetes</taxon>
        <taxon>Kitasatosporales</taxon>
        <taxon>Streptomycetaceae</taxon>
        <taxon>Streptomyces</taxon>
    </lineage>
</organism>
<dbReference type="InterPro" id="IPR024775">
    <property type="entry name" value="DinB-like"/>
</dbReference>
<dbReference type="NCBIfam" id="NF047843">
    <property type="entry name" value="MST_Rv0443"/>
    <property type="match status" value="1"/>
</dbReference>
<evidence type="ECO:0000259" key="1">
    <source>
        <dbReference type="Pfam" id="PF12867"/>
    </source>
</evidence>
<name>A0ABP9JN05_9ACTN</name>
<gene>
    <name evidence="2" type="ORF">GCM10023335_85500</name>
</gene>
<dbReference type="Proteomes" id="UP001501759">
    <property type="component" value="Unassembled WGS sequence"/>
</dbReference>